<reference evidence="2 3" key="1">
    <citation type="submission" date="2014-04" db="EMBL/GenBank/DDBJ databases">
        <title>Evolutionary Origins and Diversification of the Mycorrhizal Mutualists.</title>
        <authorList>
            <consortium name="DOE Joint Genome Institute"/>
            <consortium name="Mycorrhizal Genomics Consortium"/>
            <person name="Kohler A."/>
            <person name="Kuo A."/>
            <person name="Nagy L.G."/>
            <person name="Floudas D."/>
            <person name="Copeland A."/>
            <person name="Barry K.W."/>
            <person name="Cichocki N."/>
            <person name="Veneault-Fourrey C."/>
            <person name="LaButti K."/>
            <person name="Lindquist E.A."/>
            <person name="Lipzen A."/>
            <person name="Lundell T."/>
            <person name="Morin E."/>
            <person name="Murat C."/>
            <person name="Riley R."/>
            <person name="Ohm R."/>
            <person name="Sun H."/>
            <person name="Tunlid A."/>
            <person name="Henrissat B."/>
            <person name="Grigoriev I.V."/>
            <person name="Hibbett D.S."/>
            <person name="Martin F."/>
        </authorList>
    </citation>
    <scope>NUCLEOTIDE SEQUENCE [LARGE SCALE GENOMIC DNA]</scope>
    <source>
        <strain evidence="2 3">Koide BX008</strain>
    </source>
</reference>
<keyword evidence="3" id="KW-1185">Reference proteome</keyword>
<dbReference type="OrthoDB" id="3264316at2759"/>
<name>A0A0C2WFC4_AMAMK</name>
<organism evidence="2 3">
    <name type="scientific">Amanita muscaria (strain Koide BX008)</name>
    <dbReference type="NCBI Taxonomy" id="946122"/>
    <lineage>
        <taxon>Eukaryota</taxon>
        <taxon>Fungi</taxon>
        <taxon>Dikarya</taxon>
        <taxon>Basidiomycota</taxon>
        <taxon>Agaricomycotina</taxon>
        <taxon>Agaricomycetes</taxon>
        <taxon>Agaricomycetidae</taxon>
        <taxon>Agaricales</taxon>
        <taxon>Pluteineae</taxon>
        <taxon>Amanitaceae</taxon>
        <taxon>Amanita</taxon>
    </lineage>
</organism>
<dbReference type="Pfam" id="PF05699">
    <property type="entry name" value="Dimer_Tnp_hAT"/>
    <property type="match status" value="1"/>
</dbReference>
<protein>
    <recommendedName>
        <fullName evidence="1">HAT C-terminal dimerisation domain-containing protein</fullName>
    </recommendedName>
</protein>
<dbReference type="GO" id="GO:0046983">
    <property type="term" value="F:protein dimerization activity"/>
    <property type="evidence" value="ECO:0007669"/>
    <property type="project" value="InterPro"/>
</dbReference>
<dbReference type="InParanoid" id="A0A0C2WFC4"/>
<dbReference type="PANTHER" id="PTHR47611:SF1">
    <property type="entry name" value="CCHC-TYPE DOMAIN-CONTAINING PROTEIN"/>
    <property type="match status" value="1"/>
</dbReference>
<gene>
    <name evidence="2" type="ORF">M378DRAFT_91070</name>
</gene>
<dbReference type="AlphaFoldDB" id="A0A0C2WFC4"/>
<evidence type="ECO:0000313" key="2">
    <source>
        <dbReference type="EMBL" id="KIL55311.1"/>
    </source>
</evidence>
<accession>A0A0C2WFC4</accession>
<dbReference type="InterPro" id="IPR008906">
    <property type="entry name" value="HATC_C_dom"/>
</dbReference>
<dbReference type="PANTHER" id="PTHR47611">
    <property type="entry name" value="HAT DIMERISATION DOMAIN, C-TERMINAL"/>
    <property type="match status" value="1"/>
</dbReference>
<evidence type="ECO:0000313" key="3">
    <source>
        <dbReference type="Proteomes" id="UP000054549"/>
    </source>
</evidence>
<feature type="domain" description="HAT C-terminal dimerisation" evidence="1">
    <location>
        <begin position="3"/>
        <end position="58"/>
    </location>
</feature>
<dbReference type="EMBL" id="KN818533">
    <property type="protein sequence ID" value="KIL55311.1"/>
    <property type="molecule type" value="Genomic_DNA"/>
</dbReference>
<dbReference type="HOGENOM" id="CLU_009123_17_1_1"/>
<dbReference type="Proteomes" id="UP000054549">
    <property type="component" value="Unassembled WGS sequence"/>
</dbReference>
<evidence type="ECO:0000259" key="1">
    <source>
        <dbReference type="Pfam" id="PF05699"/>
    </source>
</evidence>
<feature type="non-terminal residue" evidence="2">
    <location>
        <position position="1"/>
    </location>
</feature>
<dbReference type="SUPFAM" id="SSF53098">
    <property type="entry name" value="Ribonuclease H-like"/>
    <property type="match status" value="1"/>
</dbReference>
<dbReference type="InterPro" id="IPR012337">
    <property type="entry name" value="RNaseH-like_sf"/>
</dbReference>
<proteinExistence type="predicted"/>
<sequence>HAPEFPVIARMARDYLAIPATSVAIERVFSKSRHICGNLRSSLKENTIRMALLTKVWIRGGLFEMMPPTVRRRKHGENDEK</sequence>